<dbReference type="GO" id="GO:0005737">
    <property type="term" value="C:cytoplasm"/>
    <property type="evidence" value="ECO:0007669"/>
    <property type="project" value="TreeGrafter"/>
</dbReference>
<dbReference type="Gene3D" id="3.40.50.1820">
    <property type="entry name" value="alpha/beta hydrolase"/>
    <property type="match status" value="1"/>
</dbReference>
<dbReference type="InterPro" id="IPR005645">
    <property type="entry name" value="FSH-like_dom"/>
</dbReference>
<dbReference type="Pfam" id="PF03959">
    <property type="entry name" value="FSH1"/>
    <property type="match status" value="1"/>
</dbReference>
<protein>
    <recommendedName>
        <fullName evidence="2">Serine hydrolase domain-containing protein</fullName>
    </recommendedName>
</protein>
<proteinExistence type="predicted"/>
<dbReference type="InterPro" id="IPR029058">
    <property type="entry name" value="AB_hydrolase_fold"/>
</dbReference>
<dbReference type="PANTHER" id="PTHR48070:SF6">
    <property type="entry name" value="ESTERASE OVCA2"/>
    <property type="match status" value="1"/>
</dbReference>
<keyword evidence="1" id="KW-0378">Hydrolase</keyword>
<feature type="domain" description="Serine hydrolase" evidence="2">
    <location>
        <begin position="74"/>
        <end position="266"/>
    </location>
</feature>
<dbReference type="InterPro" id="IPR050593">
    <property type="entry name" value="LovG"/>
</dbReference>
<dbReference type="SUPFAM" id="SSF53474">
    <property type="entry name" value="alpha/beta-Hydrolases"/>
    <property type="match status" value="1"/>
</dbReference>
<dbReference type="PANTHER" id="PTHR48070">
    <property type="entry name" value="ESTERASE OVCA2"/>
    <property type="match status" value="1"/>
</dbReference>
<dbReference type="EMBL" id="HBFX01062089">
    <property type="protein sequence ID" value="CAD8986476.1"/>
    <property type="molecule type" value="Transcribed_RNA"/>
</dbReference>
<reference evidence="3" key="1">
    <citation type="submission" date="2021-01" db="EMBL/GenBank/DDBJ databases">
        <authorList>
            <person name="Corre E."/>
            <person name="Pelletier E."/>
            <person name="Niang G."/>
            <person name="Scheremetjew M."/>
            <person name="Finn R."/>
            <person name="Kale V."/>
            <person name="Holt S."/>
            <person name="Cochrane G."/>
            <person name="Meng A."/>
            <person name="Brown T."/>
            <person name="Cohen L."/>
        </authorList>
    </citation>
    <scope>NUCLEOTIDE SEQUENCE</scope>
    <source>
        <strain evidence="3">CCMP644</strain>
    </source>
</reference>
<organism evidence="3">
    <name type="scientific">Hemiselmis andersenii</name>
    <name type="common">Cryptophyte alga</name>
    <dbReference type="NCBI Taxonomy" id="464988"/>
    <lineage>
        <taxon>Eukaryota</taxon>
        <taxon>Cryptophyceae</taxon>
        <taxon>Cryptomonadales</taxon>
        <taxon>Hemiselmidaceae</taxon>
        <taxon>Hemiselmis</taxon>
    </lineage>
</organism>
<name>A0A7S1MZ59_HEMAN</name>
<dbReference type="GO" id="GO:0005634">
    <property type="term" value="C:nucleus"/>
    <property type="evidence" value="ECO:0007669"/>
    <property type="project" value="TreeGrafter"/>
</dbReference>
<evidence type="ECO:0000313" key="3">
    <source>
        <dbReference type="EMBL" id="CAD8986476.1"/>
    </source>
</evidence>
<accession>A0A7S1MZ59</accession>
<evidence type="ECO:0000256" key="1">
    <source>
        <dbReference type="ARBA" id="ARBA00022801"/>
    </source>
</evidence>
<dbReference type="AlphaFoldDB" id="A0A7S1MZ59"/>
<evidence type="ECO:0000259" key="2">
    <source>
        <dbReference type="Pfam" id="PF03959"/>
    </source>
</evidence>
<sequence length="266" mass="28636">MRVFRRILTTTPVARSSNLIPSFLPLLVPALLAPASPHASPLSTLSRGHLLATASSSSHRPQQRRLATMAAEKEKVRVLALHGYGQTAEGFSSKMGAVRKECKSAVEWVFLDAPFTVSHDSFDMTGQSWYDFSNKDEVTGDRVWGEFDKTLKLFEDTWRDQGPFDGVLGFSQGASVAMVLSALQSRGKAPPGVSFDFVCMISGFPPADPTWRSVCMEEPIKGVRALHVIGEGDTVVEPARSESAVGAFGGGGHVVVTHAKGHLVPS</sequence>
<gene>
    <name evidence="3" type="ORF">HAND00432_LOCUS37489</name>
</gene>
<dbReference type="GO" id="GO:0016787">
    <property type="term" value="F:hydrolase activity"/>
    <property type="evidence" value="ECO:0007669"/>
    <property type="project" value="UniProtKB-KW"/>
</dbReference>